<comment type="similarity">
    <text evidence="2">Belongs to the PC-esterase family. TBL subfamily.</text>
</comment>
<evidence type="ECO:0000256" key="7">
    <source>
        <dbReference type="SAM" id="SignalP"/>
    </source>
</evidence>
<keyword evidence="3" id="KW-0812">Transmembrane</keyword>
<dbReference type="AlphaFoldDB" id="A0AAV0RUN5"/>
<feature type="signal peptide" evidence="7">
    <location>
        <begin position="1"/>
        <end position="36"/>
    </location>
</feature>
<evidence type="ECO:0000313" key="11">
    <source>
        <dbReference type="Proteomes" id="UP001154282"/>
    </source>
</evidence>
<dbReference type="EMBL" id="CAMGYJ010000011">
    <property type="protein sequence ID" value="CAI0560274.1"/>
    <property type="molecule type" value="Genomic_DNA"/>
</dbReference>
<evidence type="ECO:0000256" key="1">
    <source>
        <dbReference type="ARBA" id="ARBA00004167"/>
    </source>
</evidence>
<dbReference type="InterPro" id="IPR029962">
    <property type="entry name" value="TBL"/>
</dbReference>
<evidence type="ECO:0000256" key="5">
    <source>
        <dbReference type="ARBA" id="ARBA00022989"/>
    </source>
</evidence>
<keyword evidence="5" id="KW-1133">Transmembrane helix</keyword>
<feature type="chain" id="PRO_5043359261" description="Trichome birefringence-like N-terminal domain-containing protein" evidence="7">
    <location>
        <begin position="37"/>
        <end position="418"/>
    </location>
</feature>
<dbReference type="GO" id="GO:0005794">
    <property type="term" value="C:Golgi apparatus"/>
    <property type="evidence" value="ECO:0007669"/>
    <property type="project" value="TreeGrafter"/>
</dbReference>
<evidence type="ECO:0000256" key="4">
    <source>
        <dbReference type="ARBA" id="ARBA00022968"/>
    </source>
</evidence>
<keyword evidence="11" id="KW-1185">Reference proteome</keyword>
<sequence length="418" mass="46220">MICETTRRSCGVLIVVAAAAVAMLAALSCGVGPANAGGGVNGNAGRQQRQLKAGSGGGSSGGCSNLNLYEGSWVYDQAYPPYDSSSCPFIAKEFDCLKFGRPDRRYLQYRWQPGGGCNLPRYYMNGNNKKENLGGCRFEGEKFLRRMEGKKMMFVGDSLSMNQYESLLCMLHAAVSNSNITRQSQPYLSTATFQDYGVSIMLFTSHYLVDIEEQEIGRVLKLDSISDATSRLWRQMDFLVFNTWAWWYRTGPQKGWDYVQDGETISEDMDRMLAFKRALTTWAKWVEANVNAAKTTVFFQGASPSHYNGTEWGKPGLRDCSHETDPVLPPEASNLAVGGAVSLALQAQQDAIKSIHHPILFLNITGLSHLRKDGHPSSHSGLARLDCTHWCIAGVPDAWNQLLYTTILDQPSTPAPFF</sequence>
<evidence type="ECO:0000256" key="2">
    <source>
        <dbReference type="ARBA" id="ARBA00007727"/>
    </source>
</evidence>
<evidence type="ECO:0000259" key="9">
    <source>
        <dbReference type="Pfam" id="PF14416"/>
    </source>
</evidence>
<comment type="caution">
    <text evidence="10">The sequence shown here is derived from an EMBL/GenBank/DDBJ whole genome shotgun (WGS) entry which is preliminary data.</text>
</comment>
<evidence type="ECO:0000259" key="8">
    <source>
        <dbReference type="Pfam" id="PF13839"/>
    </source>
</evidence>
<keyword evidence="4" id="KW-0735">Signal-anchor</keyword>
<feature type="domain" description="Trichome birefringence-like N-terminal" evidence="9">
    <location>
        <begin position="67"/>
        <end position="114"/>
    </location>
</feature>
<reference evidence="10" key="1">
    <citation type="submission" date="2022-08" db="EMBL/GenBank/DDBJ databases">
        <authorList>
            <person name="Gutierrez-Valencia J."/>
        </authorList>
    </citation>
    <scope>NUCLEOTIDE SEQUENCE</scope>
</reference>
<evidence type="ECO:0000313" key="10">
    <source>
        <dbReference type="EMBL" id="CAI0560274.1"/>
    </source>
</evidence>
<evidence type="ECO:0000256" key="3">
    <source>
        <dbReference type="ARBA" id="ARBA00022692"/>
    </source>
</evidence>
<dbReference type="Pfam" id="PF13839">
    <property type="entry name" value="PC-Esterase"/>
    <property type="match status" value="1"/>
</dbReference>
<protein>
    <recommendedName>
        <fullName evidence="12">Trichome birefringence-like N-terminal domain-containing protein</fullName>
    </recommendedName>
</protein>
<comment type="subcellular location">
    <subcellularLocation>
        <location evidence="1">Membrane</location>
        <topology evidence="1">Single-pass membrane protein</topology>
    </subcellularLocation>
</comment>
<dbReference type="InterPro" id="IPR025846">
    <property type="entry name" value="TBL_N"/>
</dbReference>
<dbReference type="GO" id="GO:0016413">
    <property type="term" value="F:O-acetyltransferase activity"/>
    <property type="evidence" value="ECO:0007669"/>
    <property type="project" value="InterPro"/>
</dbReference>
<evidence type="ECO:0008006" key="12">
    <source>
        <dbReference type="Google" id="ProtNLM"/>
    </source>
</evidence>
<name>A0AAV0RUN5_9ROSI</name>
<dbReference type="InterPro" id="IPR026057">
    <property type="entry name" value="TBL_C"/>
</dbReference>
<keyword evidence="6" id="KW-0472">Membrane</keyword>
<dbReference type="Proteomes" id="UP001154282">
    <property type="component" value="Unassembled WGS sequence"/>
</dbReference>
<dbReference type="Pfam" id="PF14416">
    <property type="entry name" value="PMR5N"/>
    <property type="match status" value="1"/>
</dbReference>
<dbReference type="PANTHER" id="PTHR32285">
    <property type="entry name" value="PROTEIN TRICHOME BIREFRINGENCE-LIKE 9-RELATED"/>
    <property type="match status" value="1"/>
</dbReference>
<dbReference type="PANTHER" id="PTHR32285:SF36">
    <property type="entry name" value="PROTEIN TRICHOME BIREFRINGENCE-LIKE 38"/>
    <property type="match status" value="1"/>
</dbReference>
<organism evidence="10 11">
    <name type="scientific">Linum tenue</name>
    <dbReference type="NCBI Taxonomy" id="586396"/>
    <lineage>
        <taxon>Eukaryota</taxon>
        <taxon>Viridiplantae</taxon>
        <taxon>Streptophyta</taxon>
        <taxon>Embryophyta</taxon>
        <taxon>Tracheophyta</taxon>
        <taxon>Spermatophyta</taxon>
        <taxon>Magnoliopsida</taxon>
        <taxon>eudicotyledons</taxon>
        <taxon>Gunneridae</taxon>
        <taxon>Pentapetalae</taxon>
        <taxon>rosids</taxon>
        <taxon>fabids</taxon>
        <taxon>Malpighiales</taxon>
        <taxon>Linaceae</taxon>
        <taxon>Linum</taxon>
    </lineage>
</organism>
<evidence type="ECO:0000256" key="6">
    <source>
        <dbReference type="ARBA" id="ARBA00023136"/>
    </source>
</evidence>
<feature type="domain" description="Trichome birefringence-like C-terminal" evidence="8">
    <location>
        <begin position="137"/>
        <end position="405"/>
    </location>
</feature>
<keyword evidence="7" id="KW-0732">Signal</keyword>
<accession>A0AAV0RUN5</accession>
<dbReference type="GO" id="GO:0016020">
    <property type="term" value="C:membrane"/>
    <property type="evidence" value="ECO:0007669"/>
    <property type="project" value="UniProtKB-SubCell"/>
</dbReference>
<proteinExistence type="inferred from homology"/>
<dbReference type="PROSITE" id="PS51257">
    <property type="entry name" value="PROKAR_LIPOPROTEIN"/>
    <property type="match status" value="1"/>
</dbReference>
<gene>
    <name evidence="10" type="ORF">LITE_LOCUS49622</name>
</gene>